<dbReference type="EC" id="3.1.1.-" evidence="3"/>
<keyword evidence="2 3" id="KW-0378">Hydrolase</keyword>
<keyword evidence="6" id="KW-1185">Reference proteome</keyword>
<dbReference type="InterPro" id="IPR002018">
    <property type="entry name" value="CarbesteraseB"/>
</dbReference>
<accession>A0A9P4MLL5</accession>
<dbReference type="InterPro" id="IPR019826">
    <property type="entry name" value="Carboxylesterase_B_AS"/>
</dbReference>
<evidence type="ECO:0000313" key="6">
    <source>
        <dbReference type="Proteomes" id="UP000799439"/>
    </source>
</evidence>
<evidence type="ECO:0000256" key="2">
    <source>
        <dbReference type="ARBA" id="ARBA00022801"/>
    </source>
</evidence>
<feature type="non-terminal residue" evidence="5">
    <location>
        <position position="1"/>
    </location>
</feature>
<proteinExistence type="inferred from homology"/>
<dbReference type="AlphaFoldDB" id="A0A9P4MLL5"/>
<sequence length="479" mass="52768">ATPTASPVVDLGYAKFKGKVDSTWGTTTYYGLRYASPPTGQWRFRAPQPIESSTYYNKSTVVDATTQSYQCIQGVPGFQITSSTQPVQPGHEDCLLVDVVVPTKPASSSLPIMVQIHGGGYATGNSELHPGNALVQQSQGSIIYVTIQYRLNAFGFLSSPEVRANGDANAGLLDQRAALDWVQRNIARFGGNPKKVTISGGSAGGGSVMNQLIMYGGNQTNPPFRAAISEFPWWQSYHNDTILEIQYRELLSATKCTNLACLRSVSSSVLDAASESAEKTGFFSHPSVYGYGDFYWGPSVDGKYIMDLPSNEWKAGRFVKVPLIVDHDQYEGVLFSNRSETTMTQETADLQGLFPAANQSFFSRLYSLYPRKSFNSTFFQRQQIFGDIIINCPTYYMATANSDAKMPTWKMVFDAGTGLHAATAPFLYINPANLSNRPLGNVMKDWFLSFTIYMNPNTKSFTTTKKPYWPQYQAAGSSN</sequence>
<protein>
    <recommendedName>
        <fullName evidence="3">Carboxylic ester hydrolase</fullName>
        <ecNumber evidence="3">3.1.1.-</ecNumber>
    </recommendedName>
</protein>
<dbReference type="InterPro" id="IPR029058">
    <property type="entry name" value="AB_hydrolase_fold"/>
</dbReference>
<organism evidence="5 6">
    <name type="scientific">Myriangium duriaei CBS 260.36</name>
    <dbReference type="NCBI Taxonomy" id="1168546"/>
    <lineage>
        <taxon>Eukaryota</taxon>
        <taxon>Fungi</taxon>
        <taxon>Dikarya</taxon>
        <taxon>Ascomycota</taxon>
        <taxon>Pezizomycotina</taxon>
        <taxon>Dothideomycetes</taxon>
        <taxon>Dothideomycetidae</taxon>
        <taxon>Myriangiales</taxon>
        <taxon>Myriangiaceae</taxon>
        <taxon>Myriangium</taxon>
    </lineage>
</organism>
<dbReference type="PANTHER" id="PTHR11559">
    <property type="entry name" value="CARBOXYLESTERASE"/>
    <property type="match status" value="1"/>
</dbReference>
<dbReference type="InterPro" id="IPR050309">
    <property type="entry name" value="Type-B_Carboxylest/Lipase"/>
</dbReference>
<evidence type="ECO:0000313" key="5">
    <source>
        <dbReference type="EMBL" id="KAF2157482.1"/>
    </source>
</evidence>
<reference evidence="5" key="1">
    <citation type="journal article" date="2020" name="Stud. Mycol.">
        <title>101 Dothideomycetes genomes: a test case for predicting lifestyles and emergence of pathogens.</title>
        <authorList>
            <person name="Haridas S."/>
            <person name="Albert R."/>
            <person name="Binder M."/>
            <person name="Bloem J."/>
            <person name="Labutti K."/>
            <person name="Salamov A."/>
            <person name="Andreopoulos B."/>
            <person name="Baker S."/>
            <person name="Barry K."/>
            <person name="Bills G."/>
            <person name="Bluhm B."/>
            <person name="Cannon C."/>
            <person name="Castanera R."/>
            <person name="Culley D."/>
            <person name="Daum C."/>
            <person name="Ezra D."/>
            <person name="Gonzalez J."/>
            <person name="Henrissat B."/>
            <person name="Kuo A."/>
            <person name="Liang C."/>
            <person name="Lipzen A."/>
            <person name="Lutzoni F."/>
            <person name="Magnuson J."/>
            <person name="Mondo S."/>
            <person name="Nolan M."/>
            <person name="Ohm R."/>
            <person name="Pangilinan J."/>
            <person name="Park H.-J."/>
            <person name="Ramirez L."/>
            <person name="Alfaro M."/>
            <person name="Sun H."/>
            <person name="Tritt A."/>
            <person name="Yoshinaga Y."/>
            <person name="Zwiers L.-H."/>
            <person name="Turgeon B."/>
            <person name="Goodwin S."/>
            <person name="Spatafora J."/>
            <person name="Crous P."/>
            <person name="Grigoriev I."/>
        </authorList>
    </citation>
    <scope>NUCLEOTIDE SEQUENCE</scope>
    <source>
        <strain evidence="5">CBS 260.36</strain>
    </source>
</reference>
<gene>
    <name evidence="5" type="ORF">K461DRAFT_216236</name>
</gene>
<dbReference type="SUPFAM" id="SSF53474">
    <property type="entry name" value="alpha/beta-Hydrolases"/>
    <property type="match status" value="1"/>
</dbReference>
<dbReference type="OrthoDB" id="408631at2759"/>
<evidence type="ECO:0000256" key="3">
    <source>
        <dbReference type="RuleBase" id="RU361235"/>
    </source>
</evidence>
<dbReference type="Pfam" id="PF00135">
    <property type="entry name" value="COesterase"/>
    <property type="match status" value="1"/>
</dbReference>
<dbReference type="Gene3D" id="3.40.50.1820">
    <property type="entry name" value="alpha/beta hydrolase"/>
    <property type="match status" value="1"/>
</dbReference>
<evidence type="ECO:0000256" key="1">
    <source>
        <dbReference type="ARBA" id="ARBA00005964"/>
    </source>
</evidence>
<dbReference type="Proteomes" id="UP000799439">
    <property type="component" value="Unassembled WGS sequence"/>
</dbReference>
<feature type="domain" description="Carboxylesterase type B" evidence="4">
    <location>
        <begin position="6"/>
        <end position="474"/>
    </location>
</feature>
<comment type="similarity">
    <text evidence="1 3">Belongs to the type-B carboxylesterase/lipase family.</text>
</comment>
<dbReference type="PROSITE" id="PS00122">
    <property type="entry name" value="CARBOXYLESTERASE_B_1"/>
    <property type="match status" value="1"/>
</dbReference>
<feature type="non-terminal residue" evidence="5">
    <location>
        <position position="479"/>
    </location>
</feature>
<dbReference type="GO" id="GO:0016787">
    <property type="term" value="F:hydrolase activity"/>
    <property type="evidence" value="ECO:0007669"/>
    <property type="project" value="UniProtKB-KW"/>
</dbReference>
<comment type="caution">
    <text evidence="5">The sequence shown here is derived from an EMBL/GenBank/DDBJ whole genome shotgun (WGS) entry which is preliminary data.</text>
</comment>
<dbReference type="EMBL" id="ML996081">
    <property type="protein sequence ID" value="KAF2157482.1"/>
    <property type="molecule type" value="Genomic_DNA"/>
</dbReference>
<evidence type="ECO:0000259" key="4">
    <source>
        <dbReference type="Pfam" id="PF00135"/>
    </source>
</evidence>
<name>A0A9P4MLL5_9PEZI</name>